<dbReference type="GO" id="GO:0005615">
    <property type="term" value="C:extracellular space"/>
    <property type="evidence" value="ECO:0007669"/>
    <property type="project" value="TreeGrafter"/>
</dbReference>
<dbReference type="AlphaFoldDB" id="A0A6F9D9W9"/>
<evidence type="ECO:0000256" key="4">
    <source>
        <dbReference type="RuleBase" id="RU361235"/>
    </source>
</evidence>
<dbReference type="InterPro" id="IPR002018">
    <property type="entry name" value="CarbesteraseB"/>
</dbReference>
<keyword evidence="3 4" id="KW-0378">Hydrolase</keyword>
<dbReference type="InterPro" id="IPR050654">
    <property type="entry name" value="AChE-related_enzymes"/>
</dbReference>
<dbReference type="EMBL" id="LR783863">
    <property type="protein sequence ID" value="CAB3230114.1"/>
    <property type="molecule type" value="mRNA"/>
</dbReference>
<dbReference type="InterPro" id="IPR019826">
    <property type="entry name" value="Carboxylesterase_B_AS"/>
</dbReference>
<dbReference type="EC" id="3.1.1.-" evidence="4"/>
<protein>
    <recommendedName>
        <fullName evidence="4">Carboxylic ester hydrolase</fullName>
        <ecNumber evidence="4">3.1.1.-</ecNumber>
    </recommendedName>
</protein>
<dbReference type="PANTHER" id="PTHR43918:SF4">
    <property type="entry name" value="CARBOXYLIC ESTER HYDROLASE"/>
    <property type="match status" value="1"/>
</dbReference>
<dbReference type="GO" id="GO:0006581">
    <property type="term" value="P:acetylcholine catabolic process"/>
    <property type="evidence" value="ECO:0007669"/>
    <property type="project" value="TreeGrafter"/>
</dbReference>
<dbReference type="GO" id="GO:0005886">
    <property type="term" value="C:plasma membrane"/>
    <property type="evidence" value="ECO:0007669"/>
    <property type="project" value="TreeGrafter"/>
</dbReference>
<evidence type="ECO:0000313" key="6">
    <source>
        <dbReference type="EMBL" id="CAB3230114.1"/>
    </source>
</evidence>
<dbReference type="InterPro" id="IPR029058">
    <property type="entry name" value="AB_hydrolase_fold"/>
</dbReference>
<dbReference type="Gene3D" id="3.40.50.1820">
    <property type="entry name" value="alpha/beta hydrolase"/>
    <property type="match status" value="1"/>
</dbReference>
<name>A0A6F9D9W9_9ASCI</name>
<gene>
    <name evidence="6" type="primary">Ces5a-004</name>
</gene>
<evidence type="ECO:0000256" key="1">
    <source>
        <dbReference type="ARBA" id="ARBA00005964"/>
    </source>
</evidence>
<evidence type="ECO:0000256" key="2">
    <source>
        <dbReference type="ARBA" id="ARBA00022487"/>
    </source>
</evidence>
<keyword evidence="2" id="KW-0719">Serine esterase</keyword>
<dbReference type="SUPFAM" id="SSF53474">
    <property type="entry name" value="alpha/beta-Hydrolases"/>
    <property type="match status" value="1"/>
</dbReference>
<organism evidence="6">
    <name type="scientific">Phallusia mammillata</name>
    <dbReference type="NCBI Taxonomy" id="59560"/>
    <lineage>
        <taxon>Eukaryota</taxon>
        <taxon>Metazoa</taxon>
        <taxon>Chordata</taxon>
        <taxon>Tunicata</taxon>
        <taxon>Ascidiacea</taxon>
        <taxon>Phlebobranchia</taxon>
        <taxon>Ascidiidae</taxon>
        <taxon>Phallusia</taxon>
    </lineage>
</organism>
<sequence length="548" mass="60609">MDCPVVCTKLGKIKGLALPKIACGEAKQVFCYMSLPFAKPPVGELRFEPPVKNDPWQGVLDGTKSPASPLQDTRYLDNLLQYAPIAFVGDEDPYKLNEDCLYLNVYTNNPDKAANLPVIFWIYGGAFNMGGAPGYNASALCALNDVVLVVAQYRVAVFGFFTTGRDTKCPGNMGMFDQLMALEWVRDNVSAFGGNPNNVTIFGESAGAISVNMHVISPLSRGLFHRAISSSGISTTDATMLVDQSMQRKTFLDELKITATEPDEILKELKSLESSKLVAALKANPFTTMFMPTVDGKFMPKPSEDLVQEKLFNPVPYIIGFNNSEGCALLAQSFPPGFKEGLDKQVAIYTIMAMLGMGVPAPKVEALTNAVVEFYGKEVKDDKYKWSRIVASLMADQNFIVPSITMATAYSDAGNPTYLYYMTQSIRMHHDSAYSSKVTKKPEFCEADHSDDVMFSFGYPFITHQVSTECRYSEEEKQLSGRWMKSLCRFAETGDPNSPDGSENVVWPLYDAASKQHLVLKHPYEVGSNVLESTYKFWTETVPSILRS</sequence>
<dbReference type="PANTHER" id="PTHR43918">
    <property type="entry name" value="ACETYLCHOLINESTERASE"/>
    <property type="match status" value="1"/>
</dbReference>
<feature type="domain" description="Carboxylesterase type B" evidence="5">
    <location>
        <begin position="3"/>
        <end position="538"/>
    </location>
</feature>
<evidence type="ECO:0000256" key="3">
    <source>
        <dbReference type="ARBA" id="ARBA00022801"/>
    </source>
</evidence>
<dbReference type="GO" id="GO:0003990">
    <property type="term" value="F:acetylcholinesterase activity"/>
    <property type="evidence" value="ECO:0007669"/>
    <property type="project" value="TreeGrafter"/>
</dbReference>
<reference evidence="6" key="1">
    <citation type="submission" date="2020-04" db="EMBL/GenBank/DDBJ databases">
        <authorList>
            <person name="Neveu A P."/>
        </authorList>
    </citation>
    <scope>NUCLEOTIDE SEQUENCE</scope>
    <source>
        <tissue evidence="6">Whole embryo</tissue>
    </source>
</reference>
<comment type="similarity">
    <text evidence="1 4">Belongs to the type-B carboxylesterase/lipase family.</text>
</comment>
<dbReference type="Pfam" id="PF00135">
    <property type="entry name" value="COesterase"/>
    <property type="match status" value="1"/>
</dbReference>
<evidence type="ECO:0000259" key="5">
    <source>
        <dbReference type="Pfam" id="PF00135"/>
    </source>
</evidence>
<dbReference type="GO" id="GO:0019695">
    <property type="term" value="P:choline metabolic process"/>
    <property type="evidence" value="ECO:0007669"/>
    <property type="project" value="TreeGrafter"/>
</dbReference>
<proteinExistence type="evidence at transcript level"/>
<accession>A0A6F9D9W9</accession>
<dbReference type="PROSITE" id="PS00122">
    <property type="entry name" value="CARBOXYLESTERASE_B_1"/>
    <property type="match status" value="1"/>
</dbReference>